<keyword evidence="2" id="KW-1185">Reference proteome</keyword>
<protein>
    <submittedName>
        <fullName evidence="1">DNA helicase protein</fullName>
        <ecNumber evidence="1">3.6.4.12</ecNumber>
    </submittedName>
</protein>
<proteinExistence type="predicted"/>
<evidence type="ECO:0000313" key="2">
    <source>
        <dbReference type="Proteomes" id="UP000827976"/>
    </source>
</evidence>
<gene>
    <name evidence="1" type="ORF">IHE45_19G143500</name>
</gene>
<accession>A0ACB7U2D0</accession>
<keyword evidence="1" id="KW-0067">ATP-binding</keyword>
<comment type="caution">
    <text evidence="1">The sequence shown here is derived from an EMBL/GenBank/DDBJ whole genome shotgun (WGS) entry which is preliminary data.</text>
</comment>
<dbReference type="EMBL" id="CM037029">
    <property type="protein sequence ID" value="KAH7654440.1"/>
    <property type="molecule type" value="Genomic_DNA"/>
</dbReference>
<sequence length="633" mass="71741">MPAIPHRPLQTLLHSNLLMALSKNQLLFKCPAGTTIPTYPFRLLRRLSFAPHPDQCLIKNSRNSSSKALFFAMKSSRVQSPGPLVPARTVHVAPVEEDTSFAKRVAMMKLKLEQAEIRCASFEPGQYSSMICPKCEGGTSKERSFSLFIREDWGLAMWSCFRAKCGWSGSIEASGKNKDNRVGPIQTSKVKEHRVITEADLLLEPLSDELVEYFSARKISAETLRRNAVMQRRAHGQVVIAFTYRRNGALVSCKYRDVNKNFWQERGTEKIFYGIDDVKRASDIIIVEGEIDKLSMEEAGYLNCVSVPDGAPSQVAKEIPNEGQVLMHLGPDALKEVIAKAELYPIRGLFTFSDFFNDIDTYYSGNLDHDHVVSTGWSGVDEFYKVIPGELTVVTGVPNSGKSEWIDALLCNINRNEGWKFVLCSMENKVREHARKLLEKHIKKPFLNSRYAESAERMTVEELEKGKEWLNDTFHLIRCDDDCLPSIQWVLTLAKAAVMRYGVRGLVIDPYNELDHQRPSNQTETEYVSQMLTKIKRFAHHHSCHVWFVAHPKQLQHWGGGPPNMYDISGSAHFINKCDNGIVIHRNRDEKVGPIDRVQVHVRKVRNKVAGGIGDAFLSYDRVTGEFLDVKEE</sequence>
<evidence type="ECO:0000313" key="1">
    <source>
        <dbReference type="EMBL" id="KAH7654440.1"/>
    </source>
</evidence>
<dbReference type="Proteomes" id="UP000827976">
    <property type="component" value="Chromosome 19"/>
</dbReference>
<keyword evidence="1" id="KW-0547">Nucleotide-binding</keyword>
<keyword evidence="1" id="KW-0347">Helicase</keyword>
<organism evidence="1 2">
    <name type="scientific">Dioscorea alata</name>
    <name type="common">Purple yam</name>
    <dbReference type="NCBI Taxonomy" id="55571"/>
    <lineage>
        <taxon>Eukaryota</taxon>
        <taxon>Viridiplantae</taxon>
        <taxon>Streptophyta</taxon>
        <taxon>Embryophyta</taxon>
        <taxon>Tracheophyta</taxon>
        <taxon>Spermatophyta</taxon>
        <taxon>Magnoliopsida</taxon>
        <taxon>Liliopsida</taxon>
        <taxon>Dioscoreales</taxon>
        <taxon>Dioscoreaceae</taxon>
        <taxon>Dioscorea</taxon>
    </lineage>
</organism>
<name>A0ACB7U2D0_DIOAL</name>
<dbReference type="EC" id="3.6.4.12" evidence="1"/>
<keyword evidence="1" id="KW-0378">Hydrolase</keyword>
<reference evidence="2" key="1">
    <citation type="journal article" date="2022" name="Nat. Commun.">
        <title>Chromosome evolution and the genetic basis of agronomically important traits in greater yam.</title>
        <authorList>
            <person name="Bredeson J.V."/>
            <person name="Lyons J.B."/>
            <person name="Oniyinde I.O."/>
            <person name="Okereke N.R."/>
            <person name="Kolade O."/>
            <person name="Nnabue I."/>
            <person name="Nwadili C.O."/>
            <person name="Hribova E."/>
            <person name="Parker M."/>
            <person name="Nwogha J."/>
            <person name="Shu S."/>
            <person name="Carlson J."/>
            <person name="Kariba R."/>
            <person name="Muthemba S."/>
            <person name="Knop K."/>
            <person name="Barton G.J."/>
            <person name="Sherwood A.V."/>
            <person name="Lopez-Montes A."/>
            <person name="Asiedu R."/>
            <person name="Jamnadass R."/>
            <person name="Muchugi A."/>
            <person name="Goodstein D."/>
            <person name="Egesi C.N."/>
            <person name="Featherston J."/>
            <person name="Asfaw A."/>
            <person name="Simpson G.G."/>
            <person name="Dolezel J."/>
            <person name="Hendre P.S."/>
            <person name="Van Deynze A."/>
            <person name="Kumar P.L."/>
            <person name="Obidiegwu J.E."/>
            <person name="Bhattacharjee R."/>
            <person name="Rokhsar D.S."/>
        </authorList>
    </citation>
    <scope>NUCLEOTIDE SEQUENCE [LARGE SCALE GENOMIC DNA]</scope>
    <source>
        <strain evidence="2">cv. TDa95/00328</strain>
    </source>
</reference>